<evidence type="ECO:0000313" key="10">
    <source>
        <dbReference type="Proteomes" id="UP000015101"/>
    </source>
</evidence>
<protein>
    <recommendedName>
        <fullName evidence="6">Eukaryotic translation initiation factor 3 subunit A</fullName>
        <shortName evidence="6">eIF3a</shortName>
    </recommendedName>
    <alternativeName>
        <fullName evidence="6">Eukaryotic translation initiation factor 3 subunit 10</fullName>
    </alternativeName>
</protein>
<dbReference type="Pfam" id="PF22591">
    <property type="entry name" value="eIF3a_PCI_TPR-like"/>
    <property type="match status" value="1"/>
</dbReference>
<keyword evidence="3 6" id="KW-0396">Initiation factor</keyword>
<dbReference type="eggNOG" id="KOG2072">
    <property type="taxonomic scope" value="Eukaryota"/>
</dbReference>
<dbReference type="OMA" id="DHMKNVV"/>
<dbReference type="GO" id="GO:0071540">
    <property type="term" value="C:eukaryotic translation initiation factor 3 complex, eIF3e"/>
    <property type="evidence" value="ECO:0000318"/>
    <property type="project" value="GO_Central"/>
</dbReference>
<evidence type="ECO:0000313" key="9">
    <source>
        <dbReference type="EnsemblMetazoa" id="HelroP63527"/>
    </source>
</evidence>
<dbReference type="GO" id="GO:0043614">
    <property type="term" value="C:multi-eIF complex"/>
    <property type="evidence" value="ECO:0000318"/>
    <property type="project" value="GO_Central"/>
</dbReference>
<comment type="function">
    <text evidence="6">RNA-binding component of the eukaryotic translation initiation factor 3 (eIF-3) complex, which is involved in protein synthesis of a specialized repertoire of mRNAs and, together with other initiation factors, stimulates binding of mRNA and methionyl-tRNAi to the 40S ribosome. The eIF-3 complex specifically targets and initiates translation of a subset of mRNAs involved in cell proliferation.</text>
</comment>
<dbReference type="STRING" id="6412.T1FXH0"/>
<dbReference type="AlphaFoldDB" id="T1FXH0"/>
<dbReference type="GO" id="GO:0002188">
    <property type="term" value="P:translation reinitiation"/>
    <property type="evidence" value="ECO:0000318"/>
    <property type="project" value="GO_Central"/>
</dbReference>
<dbReference type="EnsemblMetazoa" id="HelroT63527">
    <property type="protein sequence ID" value="HelroP63527"/>
    <property type="gene ID" value="HelroG63527"/>
</dbReference>
<dbReference type="Gene3D" id="4.10.860.10">
    <property type="entry name" value="UVR domain"/>
    <property type="match status" value="1"/>
</dbReference>
<keyword evidence="10" id="KW-1185">Reference proteome</keyword>
<evidence type="ECO:0000256" key="6">
    <source>
        <dbReference type="HAMAP-Rule" id="MF_03000"/>
    </source>
</evidence>
<dbReference type="GeneID" id="20213518"/>
<evidence type="ECO:0000259" key="7">
    <source>
        <dbReference type="PROSITE" id="PS50250"/>
    </source>
</evidence>
<evidence type="ECO:0000313" key="8">
    <source>
        <dbReference type="EMBL" id="ESO12017.1"/>
    </source>
</evidence>
<dbReference type="KEGG" id="hro:HELRODRAFT_63527"/>
<dbReference type="EMBL" id="KB095811">
    <property type="protein sequence ID" value="ESO12017.1"/>
    <property type="molecule type" value="Genomic_DNA"/>
</dbReference>
<dbReference type="FunFam" id="4.10.860.10:FF:000001">
    <property type="entry name" value="Eukaryotic translation initiation factor 3 subunit A"/>
    <property type="match status" value="1"/>
</dbReference>
<dbReference type="HAMAP" id="MF_03000">
    <property type="entry name" value="eIF3a"/>
    <property type="match status" value="1"/>
</dbReference>
<reference evidence="10" key="1">
    <citation type="submission" date="2012-12" db="EMBL/GenBank/DDBJ databases">
        <authorList>
            <person name="Hellsten U."/>
            <person name="Grimwood J."/>
            <person name="Chapman J.A."/>
            <person name="Shapiro H."/>
            <person name="Aerts A."/>
            <person name="Otillar R.P."/>
            <person name="Terry A.Y."/>
            <person name="Boore J.L."/>
            <person name="Simakov O."/>
            <person name="Marletaz F."/>
            <person name="Cho S.-J."/>
            <person name="Edsinger-Gonzales E."/>
            <person name="Havlak P."/>
            <person name="Kuo D.-H."/>
            <person name="Larsson T."/>
            <person name="Lv J."/>
            <person name="Arendt D."/>
            <person name="Savage R."/>
            <person name="Osoegawa K."/>
            <person name="de Jong P."/>
            <person name="Lindberg D.R."/>
            <person name="Seaver E.C."/>
            <person name="Weisblat D.A."/>
            <person name="Putnam N.H."/>
            <person name="Grigoriev I.V."/>
            <person name="Rokhsar D.S."/>
        </authorList>
    </citation>
    <scope>NUCLEOTIDE SEQUENCE</scope>
</reference>
<comment type="subcellular location">
    <subcellularLocation>
        <location evidence="1 6">Cytoplasm</location>
    </subcellularLocation>
</comment>
<comment type="subunit">
    <text evidence="6">Component of the eukaryotic translation initiation factor 3 (eIF-3) complex.</text>
</comment>
<dbReference type="GO" id="GO:0033290">
    <property type="term" value="C:eukaryotic 48S preinitiation complex"/>
    <property type="evidence" value="ECO:0007669"/>
    <property type="project" value="UniProtKB-UniRule"/>
</dbReference>
<dbReference type="RefSeq" id="XP_009008737.1">
    <property type="nucleotide sequence ID" value="XM_009010489.1"/>
</dbReference>
<gene>
    <name evidence="9" type="primary">20213518</name>
    <name evidence="8" type="ORF">HELRODRAFT_63527</name>
</gene>
<dbReference type="GO" id="GO:0003743">
    <property type="term" value="F:translation initiation factor activity"/>
    <property type="evidence" value="ECO:0007669"/>
    <property type="project" value="UniProtKB-UniRule"/>
</dbReference>
<feature type="coiled-coil region" evidence="6">
    <location>
        <begin position="567"/>
        <end position="617"/>
    </location>
</feature>
<keyword evidence="5 6" id="KW-0648">Protein biosynthesis</keyword>
<dbReference type="GO" id="GO:0016282">
    <property type="term" value="C:eukaryotic 43S preinitiation complex"/>
    <property type="evidence" value="ECO:0007669"/>
    <property type="project" value="UniProtKB-UniRule"/>
</dbReference>
<dbReference type="GO" id="GO:0001732">
    <property type="term" value="P:formation of cytoplasmic translation initiation complex"/>
    <property type="evidence" value="ECO:0000318"/>
    <property type="project" value="GO_Central"/>
</dbReference>
<name>T1FXH0_HELRO</name>
<evidence type="ECO:0000256" key="4">
    <source>
        <dbReference type="ARBA" id="ARBA00022884"/>
    </source>
</evidence>
<evidence type="ECO:0000256" key="2">
    <source>
        <dbReference type="ARBA" id="ARBA00022490"/>
    </source>
</evidence>
<dbReference type="InterPro" id="IPR054711">
    <property type="entry name" value="eIF3a_PCI_TPR-like"/>
</dbReference>
<feature type="domain" description="PCI" evidence="7">
    <location>
        <begin position="315"/>
        <end position="494"/>
    </location>
</feature>
<keyword evidence="4 6" id="KW-0694">RNA-binding</keyword>
<dbReference type="GO" id="GO:0071541">
    <property type="term" value="C:eukaryotic translation initiation factor 3 complex, eIF3m"/>
    <property type="evidence" value="ECO:0000318"/>
    <property type="project" value="GO_Central"/>
</dbReference>
<dbReference type="FunCoup" id="T1FXH0">
    <property type="interactions" value="2055"/>
</dbReference>
<dbReference type="CTD" id="20213518"/>
<accession>T1FXH0</accession>
<dbReference type="InParanoid" id="T1FXH0"/>
<dbReference type="GO" id="GO:0003729">
    <property type="term" value="F:mRNA binding"/>
    <property type="evidence" value="ECO:0000318"/>
    <property type="project" value="GO_Central"/>
</dbReference>
<organism evidence="9 10">
    <name type="scientific">Helobdella robusta</name>
    <name type="common">Californian leech</name>
    <dbReference type="NCBI Taxonomy" id="6412"/>
    <lineage>
        <taxon>Eukaryota</taxon>
        <taxon>Metazoa</taxon>
        <taxon>Spiralia</taxon>
        <taxon>Lophotrochozoa</taxon>
        <taxon>Annelida</taxon>
        <taxon>Clitellata</taxon>
        <taxon>Hirudinea</taxon>
        <taxon>Rhynchobdellida</taxon>
        <taxon>Glossiphoniidae</taxon>
        <taxon>Helobdella</taxon>
    </lineage>
</organism>
<comment type="similarity">
    <text evidence="6">Belongs to the eIF-3 subunit A family.</text>
</comment>
<evidence type="ECO:0000256" key="3">
    <source>
        <dbReference type="ARBA" id="ARBA00022540"/>
    </source>
</evidence>
<dbReference type="EMBL" id="AMQM01000027">
    <property type="status" value="NOT_ANNOTATED_CDS"/>
    <property type="molecule type" value="Genomic_DNA"/>
</dbReference>
<proteinExistence type="inferred from homology"/>
<evidence type="ECO:0000256" key="5">
    <source>
        <dbReference type="ARBA" id="ARBA00022917"/>
    </source>
</evidence>
<dbReference type="Gene3D" id="1.25.40.860">
    <property type="match status" value="2"/>
</dbReference>
<dbReference type="PANTHER" id="PTHR14005:SF0">
    <property type="entry name" value="EUKARYOTIC TRANSLATION INITIATION FACTOR 3 SUBUNIT A"/>
    <property type="match status" value="1"/>
</dbReference>
<keyword evidence="6" id="KW-0175">Coiled coil</keyword>
<dbReference type="HOGENOM" id="CLU_002096_2_2_1"/>
<dbReference type="Proteomes" id="UP000015101">
    <property type="component" value="Unassembled WGS sequence"/>
</dbReference>
<dbReference type="InterPro" id="IPR000717">
    <property type="entry name" value="PCI_dom"/>
</dbReference>
<sequence length="830" mass="98523">MPTYFQRPENALKRANEFIDVGKKQRALDALYDVIKSKKHRTWQKIHEPIMEKYLELCVDLKKSHIAKEGLYQYKNICQQVNTKSLEDIVKRYLLLAEERTENAKNESHQLVVDVDDLDILQTPENVLMSAVSGEDSQDRSDRAILTPWLKFLWESYRQCLDLLRNNSILEKLYQDVAQNAFKFCLKYNRKTEFRKLCENLRTHLGHIHKNQNQQRSINLNNPESQSMHLETRLAQLDSAIQMELWQEAYKAVEDIHSLIIISKKQPKPSLLANYYHKLALVLYKSGNAMFHACTWHKLYHLHREQRKNMTESDLQKLASRVVCATLAIPLPSVRNQSDHIIDVDDNGHEKQKKLSSLLSLNVPPNRNGLIKDLAKYNIISHVYAELGNFYNLMEVDFQPLTLYPQVLSCLNFMSKKEDLCQYVPAIQEVVTIKFINQMSQVYQTVSFSHLFFLMPFGDTFALEKCVVEAAKHLNLQVKINHKDNSVSFGTDYDLSHDDVVEGPHLQSMPSELMRNQLINMAKVLDQTMAVIEPKYVMESRSILRQQIMQAYKQSFKKDHFHMLQRRQIIEDRKEELESLNVQREKEEQEMAEEQRRRQYEAEMARLTREADEREKQRRLDEHRDIQKKFVRERLEQIKSTSLGAKAFADLSEDALANMDMDDILAKQVEQLEKEKKEKDEKLKAQEKKIDYFERAKCLEEIPLLLKKYDEDKVLLKNFWEETEKEKIKEMIKERELALSQRSRLLRIKPDQEEFVARLKSERKNIFKEKLMEFEKHFLEEKKKCLLERKQKRKEERMRLWALEKEEAIQRKKDEELKQRESTTLFHSML</sequence>
<dbReference type="OrthoDB" id="18884at2759"/>
<reference evidence="8 10" key="2">
    <citation type="journal article" date="2013" name="Nature">
        <title>Insights into bilaterian evolution from three spiralian genomes.</title>
        <authorList>
            <person name="Simakov O."/>
            <person name="Marletaz F."/>
            <person name="Cho S.J."/>
            <person name="Edsinger-Gonzales E."/>
            <person name="Havlak P."/>
            <person name="Hellsten U."/>
            <person name="Kuo D.H."/>
            <person name="Larsson T."/>
            <person name="Lv J."/>
            <person name="Arendt D."/>
            <person name="Savage R."/>
            <person name="Osoegawa K."/>
            <person name="de Jong P."/>
            <person name="Grimwood J."/>
            <person name="Chapman J.A."/>
            <person name="Shapiro H."/>
            <person name="Aerts A."/>
            <person name="Otillar R.P."/>
            <person name="Terry A.Y."/>
            <person name="Boore J.L."/>
            <person name="Grigoriev I.V."/>
            <person name="Lindberg D.R."/>
            <person name="Seaver E.C."/>
            <person name="Weisblat D.A."/>
            <person name="Putnam N.H."/>
            <person name="Rokhsar D.S."/>
        </authorList>
    </citation>
    <scope>NUCLEOTIDE SEQUENCE</scope>
</reference>
<evidence type="ECO:0000256" key="1">
    <source>
        <dbReference type="ARBA" id="ARBA00004496"/>
    </source>
</evidence>
<dbReference type="PROSITE" id="PS50250">
    <property type="entry name" value="PCI"/>
    <property type="match status" value="1"/>
</dbReference>
<keyword evidence="2 6" id="KW-0963">Cytoplasm</keyword>
<feature type="coiled-coil region" evidence="6">
    <location>
        <begin position="662"/>
        <end position="696"/>
    </location>
</feature>
<reference evidence="9" key="3">
    <citation type="submission" date="2015-06" db="UniProtKB">
        <authorList>
            <consortium name="EnsemblMetazoa"/>
        </authorList>
    </citation>
    <scope>IDENTIFICATION</scope>
</reference>
<dbReference type="PANTHER" id="PTHR14005">
    <property type="entry name" value="EUKARYOTIC TRANSLATION INITIATION FACTOR 3, THETA SUBUNIT"/>
    <property type="match status" value="1"/>
</dbReference>
<dbReference type="InterPro" id="IPR027512">
    <property type="entry name" value="EIF3A"/>
</dbReference>
<dbReference type="SMART" id="SM00088">
    <property type="entry name" value="PINT"/>
    <property type="match status" value="1"/>
</dbReference>